<name>A0A558CU72_9GAMM</name>
<dbReference type="Proteomes" id="UP000317355">
    <property type="component" value="Unassembled WGS sequence"/>
</dbReference>
<dbReference type="SUPFAM" id="SSF47175">
    <property type="entry name" value="Cytochromes"/>
    <property type="match status" value="1"/>
</dbReference>
<dbReference type="GO" id="GO:0022900">
    <property type="term" value="P:electron transport chain"/>
    <property type="evidence" value="ECO:0007669"/>
    <property type="project" value="InterPro"/>
</dbReference>
<evidence type="ECO:0000313" key="2">
    <source>
        <dbReference type="EMBL" id="TVT52296.1"/>
    </source>
</evidence>
<evidence type="ECO:0008006" key="4">
    <source>
        <dbReference type="Google" id="ProtNLM"/>
    </source>
</evidence>
<gene>
    <name evidence="2" type="ORF">FHK82_13835</name>
</gene>
<dbReference type="GO" id="GO:0020037">
    <property type="term" value="F:heme binding"/>
    <property type="evidence" value="ECO:0007669"/>
    <property type="project" value="InterPro"/>
</dbReference>
<dbReference type="InterPro" id="IPR010980">
    <property type="entry name" value="Cyt_c/b562"/>
</dbReference>
<keyword evidence="1" id="KW-0732">Signal</keyword>
<comment type="caution">
    <text evidence="2">The sequence shown here is derived from an EMBL/GenBank/DDBJ whole genome shotgun (WGS) entry which is preliminary data.</text>
</comment>
<proteinExistence type="predicted"/>
<evidence type="ECO:0000313" key="3">
    <source>
        <dbReference type="Proteomes" id="UP000317355"/>
    </source>
</evidence>
<feature type="signal peptide" evidence="1">
    <location>
        <begin position="1"/>
        <end position="20"/>
    </location>
</feature>
<accession>A0A558CU72</accession>
<evidence type="ECO:0000256" key="1">
    <source>
        <dbReference type="SAM" id="SignalP"/>
    </source>
</evidence>
<dbReference type="GO" id="GO:0005506">
    <property type="term" value="F:iron ion binding"/>
    <property type="evidence" value="ECO:0007669"/>
    <property type="project" value="InterPro"/>
</dbReference>
<reference evidence="2 3" key="1">
    <citation type="submission" date="2019-07" db="EMBL/GenBank/DDBJ databases">
        <title>The pathways for chlorine oxyanion respiration interact through the shared metabolite chlorate.</title>
        <authorList>
            <person name="Barnum T.P."/>
            <person name="Cheng Y."/>
            <person name="Hill K.A."/>
            <person name="Lucas L.N."/>
            <person name="Carlson H.K."/>
            <person name="Coates J.D."/>
        </authorList>
    </citation>
    <scope>NUCLEOTIDE SEQUENCE [LARGE SCALE GENOMIC DNA]</scope>
    <source>
        <strain evidence="2">BK-3</strain>
    </source>
</reference>
<sequence length="144" mass="15712">MLTRTSLFLIAAVMVLSATAEEQRIQVDLPPMMQEHMMGNMRDHLVTLQMITQLLASQQYDQAADAAEQRLGMSSLELHGASHLGKFMPEAMNAIGTKMHHAASRFAITARNAAVDGGLEMAFGALSEVMQQCVACHAGYKVHK</sequence>
<feature type="chain" id="PRO_5022212300" description="Cytochrome c" evidence="1">
    <location>
        <begin position="21"/>
        <end position="144"/>
    </location>
</feature>
<dbReference type="AlphaFoldDB" id="A0A558CU72"/>
<dbReference type="EMBL" id="VMRY01000071">
    <property type="protein sequence ID" value="TVT52296.1"/>
    <property type="molecule type" value="Genomic_DNA"/>
</dbReference>
<dbReference type="GO" id="GO:0009055">
    <property type="term" value="F:electron transfer activity"/>
    <property type="evidence" value="ECO:0007669"/>
    <property type="project" value="InterPro"/>
</dbReference>
<organism evidence="2 3">
    <name type="scientific">Sedimenticola thiotaurini</name>
    <dbReference type="NCBI Taxonomy" id="1543721"/>
    <lineage>
        <taxon>Bacteria</taxon>
        <taxon>Pseudomonadati</taxon>
        <taxon>Pseudomonadota</taxon>
        <taxon>Gammaproteobacteria</taxon>
        <taxon>Chromatiales</taxon>
        <taxon>Sedimenticolaceae</taxon>
        <taxon>Sedimenticola</taxon>
    </lineage>
</organism>
<protein>
    <recommendedName>
        <fullName evidence="4">Cytochrome c</fullName>
    </recommendedName>
</protein>